<feature type="domain" description="Short chain dehydrogenase-like proteobacteria" evidence="1">
    <location>
        <begin position="5"/>
        <end position="101"/>
    </location>
</feature>
<dbReference type="AlphaFoldDB" id="A0A844ZQX9"/>
<accession>A0A844ZQX9</accession>
<dbReference type="OrthoDB" id="7409402at2"/>
<reference evidence="2 3" key="1">
    <citation type="submission" date="2019-12" db="EMBL/GenBank/DDBJ databases">
        <title>Genomic-based taxomic classification of the family Erythrobacteraceae.</title>
        <authorList>
            <person name="Xu L."/>
        </authorList>
    </citation>
    <scope>NUCLEOTIDE SEQUENCE [LARGE SCALE GENOMIC DNA]</scope>
    <source>
        <strain evidence="2 3">KCTC 52763</strain>
    </source>
</reference>
<evidence type="ECO:0000259" key="1">
    <source>
        <dbReference type="Pfam" id="PF21777"/>
    </source>
</evidence>
<name>A0A844ZQX9_9SPHN</name>
<organism evidence="2 3">
    <name type="scientific">Pontixanthobacter aquaemixtae</name>
    <dbReference type="NCBI Taxonomy" id="1958940"/>
    <lineage>
        <taxon>Bacteria</taxon>
        <taxon>Pseudomonadati</taxon>
        <taxon>Pseudomonadota</taxon>
        <taxon>Alphaproteobacteria</taxon>
        <taxon>Sphingomonadales</taxon>
        <taxon>Erythrobacteraceae</taxon>
        <taxon>Pontixanthobacter</taxon>
    </lineage>
</organism>
<evidence type="ECO:0000313" key="3">
    <source>
        <dbReference type="Proteomes" id="UP000442714"/>
    </source>
</evidence>
<comment type="caution">
    <text evidence="2">The sequence shown here is derived from an EMBL/GenBank/DDBJ whole genome shotgun (WGS) entry which is preliminary data.</text>
</comment>
<dbReference type="Proteomes" id="UP000442714">
    <property type="component" value="Unassembled WGS sequence"/>
</dbReference>
<protein>
    <recommendedName>
        <fullName evidence="1">Short chain dehydrogenase-like proteobacteria domain-containing protein</fullName>
    </recommendedName>
</protein>
<dbReference type="RefSeq" id="WP_160603205.1">
    <property type="nucleotide sequence ID" value="NZ_WTYX01000001.1"/>
</dbReference>
<evidence type="ECO:0000313" key="2">
    <source>
        <dbReference type="EMBL" id="MXO89732.1"/>
    </source>
</evidence>
<sequence>MQAVLAIDTLPDTALEAAAGFTAQHLPAIREHLGRGEDLVVVLPQAGYDHADWRRAAVRDLARAYAPVRVNFITAAAQNAVDASVEYLAEAPGVTGQYLPLNADG</sequence>
<gene>
    <name evidence="2" type="ORF">GRI41_02745</name>
</gene>
<proteinExistence type="predicted"/>
<dbReference type="Pfam" id="PF21777">
    <property type="entry name" value="SDR-like"/>
    <property type="match status" value="1"/>
</dbReference>
<dbReference type="InterPro" id="IPR048623">
    <property type="entry name" value="SDR-like_proteobact"/>
</dbReference>
<keyword evidence="3" id="KW-1185">Reference proteome</keyword>
<dbReference type="EMBL" id="WTYX01000001">
    <property type="protein sequence ID" value="MXO89732.1"/>
    <property type="molecule type" value="Genomic_DNA"/>
</dbReference>